<proteinExistence type="predicted"/>
<dbReference type="PANTHER" id="PTHR31252">
    <property type="entry name" value="DUF4419 DOMAIN-CONTAINING PROTEIN"/>
    <property type="match status" value="1"/>
</dbReference>
<feature type="region of interest" description="Disordered" evidence="1">
    <location>
        <begin position="301"/>
        <end position="324"/>
    </location>
</feature>
<reference evidence="2 3" key="1">
    <citation type="journal article" date="2018" name="Nat. Ecol. Evol.">
        <title>Pezizomycetes genomes reveal the molecular basis of ectomycorrhizal truffle lifestyle.</title>
        <authorList>
            <person name="Murat C."/>
            <person name="Payen T."/>
            <person name="Noel B."/>
            <person name="Kuo A."/>
            <person name="Morin E."/>
            <person name="Chen J."/>
            <person name="Kohler A."/>
            <person name="Krizsan K."/>
            <person name="Balestrini R."/>
            <person name="Da Silva C."/>
            <person name="Montanini B."/>
            <person name="Hainaut M."/>
            <person name="Levati E."/>
            <person name="Barry K.W."/>
            <person name="Belfiori B."/>
            <person name="Cichocki N."/>
            <person name="Clum A."/>
            <person name="Dockter R.B."/>
            <person name="Fauchery L."/>
            <person name="Guy J."/>
            <person name="Iotti M."/>
            <person name="Le Tacon F."/>
            <person name="Lindquist E.A."/>
            <person name="Lipzen A."/>
            <person name="Malagnac F."/>
            <person name="Mello A."/>
            <person name="Molinier V."/>
            <person name="Miyauchi S."/>
            <person name="Poulain J."/>
            <person name="Riccioni C."/>
            <person name="Rubini A."/>
            <person name="Sitrit Y."/>
            <person name="Splivallo R."/>
            <person name="Traeger S."/>
            <person name="Wang M."/>
            <person name="Zifcakova L."/>
            <person name="Wipf D."/>
            <person name="Zambonelli A."/>
            <person name="Paolocci F."/>
            <person name="Nowrousian M."/>
            <person name="Ottonello S."/>
            <person name="Baldrian P."/>
            <person name="Spatafora J.W."/>
            <person name="Henrissat B."/>
            <person name="Nagy L.G."/>
            <person name="Aury J.M."/>
            <person name="Wincker P."/>
            <person name="Grigoriev I.V."/>
            <person name="Bonfante P."/>
            <person name="Martin F.M."/>
        </authorList>
    </citation>
    <scope>NUCLEOTIDE SEQUENCE [LARGE SCALE GENOMIC DNA]</scope>
    <source>
        <strain evidence="2 3">RN42</strain>
    </source>
</reference>
<dbReference type="AlphaFoldDB" id="A0A3N4HRE5"/>
<dbReference type="EMBL" id="ML119792">
    <property type="protein sequence ID" value="RPA74360.1"/>
    <property type="molecule type" value="Genomic_DNA"/>
</dbReference>
<gene>
    <name evidence="2" type="ORF">BJ508DRAFT_418653</name>
</gene>
<dbReference type="STRING" id="1160509.A0A3N4HRE5"/>
<feature type="compositionally biased region" description="Acidic residues" evidence="1">
    <location>
        <begin position="314"/>
        <end position="324"/>
    </location>
</feature>
<evidence type="ECO:0000313" key="3">
    <source>
        <dbReference type="Proteomes" id="UP000275078"/>
    </source>
</evidence>
<dbReference type="OrthoDB" id="9978173at2759"/>
<dbReference type="Pfam" id="PF14388">
    <property type="entry name" value="DUF4419"/>
    <property type="match status" value="1"/>
</dbReference>
<sequence>MPVTFKVASHSASPLNPISGTQRSDALIQYTRLHRDYVAVDTLHLSSLNNYHGPTTDSEASSSPGNGFPLTKLTTSDQSGFVRTILSAYNTHHNLVLRPDDLWISIIAQFALFLEKPEHSEALRDWFTDSKEKKQIHIECVYLSQMPSLFREALANAVVDKELVPWITPSFTTTTEQDREVASYLLMGALKQFFDFSCQLCCGIPSVTLLGCKEDYEDILRRIDYFEKFDHDDLTHWAGMLNATVQKAFVDAFDSEKKDSVVNAWSKVCSYRGGGSGPTYLSGWLSAFTFFGNEGVPVMRGYGGKNDPQRKDLEDYEEDDEDLTEGTGLLGTKAQFGLVDMSDIATGVCEVKIKVTGLRGRDDEEVDMLVVAGSSSMGRGKLEGEGDQAKVVVGTDQEDDTVFPVNAWWMVEQDPKAQAERKAAEEKRLAYYERLRNGQF</sequence>
<name>A0A3N4HRE5_ASCIM</name>
<dbReference type="PANTHER" id="PTHR31252:SF11">
    <property type="entry name" value="DUF4419 DOMAIN-CONTAINING PROTEIN"/>
    <property type="match status" value="1"/>
</dbReference>
<evidence type="ECO:0000256" key="1">
    <source>
        <dbReference type="SAM" id="MobiDB-lite"/>
    </source>
</evidence>
<evidence type="ECO:0000313" key="2">
    <source>
        <dbReference type="EMBL" id="RPA74360.1"/>
    </source>
</evidence>
<organism evidence="2 3">
    <name type="scientific">Ascobolus immersus RN42</name>
    <dbReference type="NCBI Taxonomy" id="1160509"/>
    <lineage>
        <taxon>Eukaryota</taxon>
        <taxon>Fungi</taxon>
        <taxon>Dikarya</taxon>
        <taxon>Ascomycota</taxon>
        <taxon>Pezizomycotina</taxon>
        <taxon>Pezizomycetes</taxon>
        <taxon>Pezizales</taxon>
        <taxon>Ascobolaceae</taxon>
        <taxon>Ascobolus</taxon>
    </lineage>
</organism>
<accession>A0A3N4HRE5</accession>
<protein>
    <submittedName>
        <fullName evidence="2">Uncharacterized protein</fullName>
    </submittedName>
</protein>
<keyword evidence="3" id="KW-1185">Reference proteome</keyword>
<dbReference type="Proteomes" id="UP000275078">
    <property type="component" value="Unassembled WGS sequence"/>
</dbReference>
<dbReference type="InterPro" id="IPR025533">
    <property type="entry name" value="DUF4419"/>
</dbReference>